<name>A0A8X6KLT1_TRICU</name>
<feature type="compositionally biased region" description="Basic residues" evidence="1">
    <location>
        <begin position="59"/>
        <end position="69"/>
    </location>
</feature>
<feature type="region of interest" description="Disordered" evidence="1">
    <location>
        <begin position="1"/>
        <end position="92"/>
    </location>
</feature>
<accession>A0A8X6KLT1</accession>
<evidence type="ECO:0000313" key="3">
    <source>
        <dbReference type="Proteomes" id="UP000887116"/>
    </source>
</evidence>
<comment type="caution">
    <text evidence="2">The sequence shown here is derived from an EMBL/GenBank/DDBJ whole genome shotgun (WGS) entry which is preliminary data.</text>
</comment>
<feature type="compositionally biased region" description="Basic and acidic residues" evidence="1">
    <location>
        <begin position="21"/>
        <end position="30"/>
    </location>
</feature>
<keyword evidence="3" id="KW-1185">Reference proteome</keyword>
<feature type="compositionally biased region" description="Basic residues" evidence="1">
    <location>
        <begin position="31"/>
        <end position="51"/>
    </location>
</feature>
<protein>
    <submittedName>
        <fullName evidence="2">Uncharacterized protein</fullName>
    </submittedName>
</protein>
<evidence type="ECO:0000313" key="2">
    <source>
        <dbReference type="EMBL" id="GFQ77131.1"/>
    </source>
</evidence>
<feature type="compositionally biased region" description="Basic and acidic residues" evidence="1">
    <location>
        <begin position="70"/>
        <end position="92"/>
    </location>
</feature>
<feature type="compositionally biased region" description="Basic residues" evidence="1">
    <location>
        <begin position="1"/>
        <end position="12"/>
    </location>
</feature>
<dbReference type="Proteomes" id="UP000887116">
    <property type="component" value="Unassembled WGS sequence"/>
</dbReference>
<gene>
    <name evidence="2" type="ORF">TNCT_124281</name>
</gene>
<reference evidence="2" key="1">
    <citation type="submission" date="2020-07" db="EMBL/GenBank/DDBJ databases">
        <title>Multicomponent nature underlies the extraordinary mechanical properties of spider dragline silk.</title>
        <authorList>
            <person name="Kono N."/>
            <person name="Nakamura H."/>
            <person name="Mori M."/>
            <person name="Yoshida Y."/>
            <person name="Ohtoshi R."/>
            <person name="Malay A.D."/>
            <person name="Moran D.A.P."/>
            <person name="Tomita M."/>
            <person name="Numata K."/>
            <person name="Arakawa K."/>
        </authorList>
    </citation>
    <scope>NUCLEOTIDE SEQUENCE</scope>
</reference>
<dbReference type="AlphaFoldDB" id="A0A8X6KLT1"/>
<sequence length="116" mass="13779">MKTQRPPKRRERPRIPSALHSSEETVEKLKGRPFRKKHQKRLHIPPSKQHKKGDLTTDKKRRPRRHREKLRKEVGPEAKSLEKGKQPVKKEILNDPKDILSVHMSILVKKLEERGR</sequence>
<dbReference type="EMBL" id="BMAO01011844">
    <property type="protein sequence ID" value="GFQ77131.1"/>
    <property type="molecule type" value="Genomic_DNA"/>
</dbReference>
<organism evidence="2 3">
    <name type="scientific">Trichonephila clavata</name>
    <name type="common">Joro spider</name>
    <name type="synonym">Nephila clavata</name>
    <dbReference type="NCBI Taxonomy" id="2740835"/>
    <lineage>
        <taxon>Eukaryota</taxon>
        <taxon>Metazoa</taxon>
        <taxon>Ecdysozoa</taxon>
        <taxon>Arthropoda</taxon>
        <taxon>Chelicerata</taxon>
        <taxon>Arachnida</taxon>
        <taxon>Araneae</taxon>
        <taxon>Araneomorphae</taxon>
        <taxon>Entelegynae</taxon>
        <taxon>Araneoidea</taxon>
        <taxon>Nephilidae</taxon>
        <taxon>Trichonephila</taxon>
    </lineage>
</organism>
<proteinExistence type="predicted"/>
<evidence type="ECO:0000256" key="1">
    <source>
        <dbReference type="SAM" id="MobiDB-lite"/>
    </source>
</evidence>